<proteinExistence type="inferred from homology"/>
<dbReference type="InterPro" id="IPR051843">
    <property type="entry name" value="CPA1_transporter"/>
</dbReference>
<name>A0A195EUL8_9HYME</name>
<feature type="transmembrane region" description="Helical" evidence="3">
    <location>
        <begin position="267"/>
        <end position="293"/>
    </location>
</feature>
<keyword evidence="3" id="KW-0812">Transmembrane</keyword>
<dbReference type="STRING" id="34720.A0A195EUL8"/>
<evidence type="ECO:0000256" key="1">
    <source>
        <dbReference type="ARBA" id="ARBA00007367"/>
    </source>
</evidence>
<feature type="compositionally biased region" description="Polar residues" evidence="2">
    <location>
        <begin position="11"/>
        <end position="22"/>
    </location>
</feature>
<evidence type="ECO:0000313" key="4">
    <source>
        <dbReference type="EMBL" id="KYN31592.1"/>
    </source>
</evidence>
<feature type="transmembrane region" description="Helical" evidence="3">
    <location>
        <begin position="201"/>
        <end position="226"/>
    </location>
</feature>
<sequence length="578" mass="64918">MQPIPKDEPIASTSADAQASNDKQIREKIIKHIITHSSSMQTDEEEEYDDNTCCHRATFCIPILREILVTDIIFTFFELQITWADLFWFATVSGLTLLTWAILYFLLGDMVLPGGSIFGLFVLVIFSYALGWSLAYIPRLHLPPIFGMLLAGVIIRNTDVYNIYEVIGPRTTSKIRIFCLTFIMVRAGLQLTTTALRAHPVFVTILSLVPCTIEMLAVTVSCKYLLEFPWNWALMTGSIVACMSPVITISCMLSLAEQGYGEDKGLLSLLCTAASIDDVHIVALFSISFSFVFSNGIQKSEPCIFLDDGRTEWWSYIPGGIRDFLLGIIVGIILGFALVFFPHRNHKYATWYRIGGLTVASLMCTTAASKLTVTGGGYLATIILSFIAIRGWGILTISYDTTPLHRAFYFLWHYVQPILGGVIGADIDFRNWPRSRFGLYLICIFMGISVRSITAFLTTIRMPFTWKERLFITIAWVPKGTMQAALAPMAYERARKEGDPTKIELALDVVRISVMAIIFLAPLGAIGMMNTGPYFLNKIDIEEQRRERALSYLRIVALQPARKRRKRKKSADDTITTL</sequence>
<accession>A0A195EUL8</accession>
<dbReference type="EMBL" id="KQ981975">
    <property type="protein sequence ID" value="KYN31592.1"/>
    <property type="molecule type" value="Genomic_DNA"/>
</dbReference>
<feature type="transmembrane region" description="Helical" evidence="3">
    <location>
        <begin position="118"/>
        <end position="137"/>
    </location>
</feature>
<dbReference type="PANTHER" id="PTHR31102">
    <property type="match status" value="1"/>
</dbReference>
<protein>
    <submittedName>
        <fullName evidence="4">Sodium/hydrogen exchanger-like domain-containing protein 1</fullName>
    </submittedName>
</protein>
<feature type="transmembrane region" description="Helical" evidence="3">
    <location>
        <begin position="313"/>
        <end position="339"/>
    </location>
</feature>
<keyword evidence="3" id="KW-0472">Membrane</keyword>
<evidence type="ECO:0000313" key="5">
    <source>
        <dbReference type="Proteomes" id="UP000078541"/>
    </source>
</evidence>
<comment type="similarity">
    <text evidence="1">Belongs to the monovalent cation:proton antiporter 1 (CPA1) transporter (TC 2.A.36) family.</text>
</comment>
<feature type="transmembrane region" description="Helical" evidence="3">
    <location>
        <begin position="437"/>
        <end position="458"/>
    </location>
</feature>
<evidence type="ECO:0000256" key="3">
    <source>
        <dbReference type="SAM" id="Phobius"/>
    </source>
</evidence>
<keyword evidence="5" id="KW-1185">Reference proteome</keyword>
<dbReference type="Proteomes" id="UP000078541">
    <property type="component" value="Unassembled WGS sequence"/>
</dbReference>
<feature type="transmembrane region" description="Helical" evidence="3">
    <location>
        <begin position="86"/>
        <end position="106"/>
    </location>
</feature>
<feature type="region of interest" description="Disordered" evidence="2">
    <location>
        <begin position="1"/>
        <end position="22"/>
    </location>
</feature>
<gene>
    <name evidence="4" type="ORF">ALC56_14090</name>
</gene>
<dbReference type="PANTHER" id="PTHR31102:SF1">
    <property type="entry name" value="CATION_H+ EXCHANGER DOMAIN-CONTAINING PROTEIN"/>
    <property type="match status" value="1"/>
</dbReference>
<dbReference type="GO" id="GO:0098662">
    <property type="term" value="P:inorganic cation transmembrane transport"/>
    <property type="evidence" value="ECO:0007669"/>
    <property type="project" value="TreeGrafter"/>
</dbReference>
<organism evidence="4 5">
    <name type="scientific">Trachymyrmex septentrionalis</name>
    <dbReference type="NCBI Taxonomy" id="34720"/>
    <lineage>
        <taxon>Eukaryota</taxon>
        <taxon>Metazoa</taxon>
        <taxon>Ecdysozoa</taxon>
        <taxon>Arthropoda</taxon>
        <taxon>Hexapoda</taxon>
        <taxon>Insecta</taxon>
        <taxon>Pterygota</taxon>
        <taxon>Neoptera</taxon>
        <taxon>Endopterygota</taxon>
        <taxon>Hymenoptera</taxon>
        <taxon>Apocrita</taxon>
        <taxon>Aculeata</taxon>
        <taxon>Formicoidea</taxon>
        <taxon>Formicidae</taxon>
        <taxon>Myrmicinae</taxon>
        <taxon>Trachymyrmex</taxon>
    </lineage>
</organism>
<feature type="transmembrane region" description="Helical" evidence="3">
    <location>
        <begin position="407"/>
        <end position="425"/>
    </location>
</feature>
<feature type="transmembrane region" description="Helical" evidence="3">
    <location>
        <begin position="232"/>
        <end position="255"/>
    </location>
</feature>
<feature type="transmembrane region" description="Helical" evidence="3">
    <location>
        <begin position="511"/>
        <end position="536"/>
    </location>
</feature>
<reference evidence="4 5" key="1">
    <citation type="submission" date="2016-03" db="EMBL/GenBank/DDBJ databases">
        <title>Trachymyrmex septentrionalis WGS genome.</title>
        <authorList>
            <person name="Nygaard S."/>
            <person name="Hu H."/>
            <person name="Boomsma J."/>
            <person name="Zhang G."/>
        </authorList>
    </citation>
    <scope>NUCLEOTIDE SEQUENCE [LARGE SCALE GENOMIC DNA]</scope>
    <source>
        <strain evidence="4">Tsep2-gDNA-1</strain>
        <tissue evidence="4">Whole body</tissue>
    </source>
</reference>
<keyword evidence="3" id="KW-1133">Transmembrane helix</keyword>
<dbReference type="AlphaFoldDB" id="A0A195EUL8"/>
<feature type="transmembrane region" description="Helical" evidence="3">
    <location>
        <begin position="375"/>
        <end position="395"/>
    </location>
</feature>
<evidence type="ECO:0000256" key="2">
    <source>
        <dbReference type="SAM" id="MobiDB-lite"/>
    </source>
</evidence>